<reference evidence="2" key="1">
    <citation type="submission" date="2016-09" db="EMBL/GenBank/DDBJ databases">
        <authorList>
            <person name="Lysoe E."/>
        </authorList>
    </citation>
    <scope>NUCLEOTIDE SEQUENCE [LARGE SCALE GENOMIC DNA]</scope>
    <source>
        <strain evidence="2">LJ96T</strain>
    </source>
</reference>
<accession>A0A0G9HF66</accession>
<dbReference type="PATRIC" id="fig|1440763.5.peg.2932"/>
<keyword evidence="2" id="KW-1185">Reference proteome</keyword>
<dbReference type="EMBL" id="CP017480">
    <property type="protein sequence ID" value="APG04417.1"/>
    <property type="molecule type" value="Genomic_DNA"/>
</dbReference>
<dbReference type="KEGG" id="lrz:BJI69_11245"/>
<sequence>MQGIGRFLVLALAMITATHASEGPQPLPLPTPVPAPRDMPFKGSIELSVDATNTSQRIYRVRETIPVQSTGPMTLLYPQWETASHAPTASATALAGLVIRSQGKPLAWKRDAVNPFAFHVDVPAGATTLDLAFQFLSPFSARQGLVSTTPDIVTVPWHSVLLYPAGWFVRNIPVTAHLTLPPGFQAVTALESRPERPLAFDTTSLETLVDSPVVAGRHVKRYDLGAAGDAPVRLTALAASADDVEVDAVQLGKLRAMVRQTRALLPTRHYAHYDFMLALSDDLPGPGGIEQAQSSSDVLAPDFFRNNADHLVDRDLLAHEFVHSWNGRYRQPADLWSATFNEPMRGSLLWVYEGQTEFWGRVLAARAGLRTTQETLDALAVGAAGVLGQGGRAWKSLQDSTNDPLIAAGHPMSWRDWQRREDYYGEGVFLWLAVDAEIRTKTHDAKSLDDVARDFFAGGKEGDMTTSTYTFDDVCAALQRVAPNDWPTFLRSRLDSHDPGHVTDGLAGEGYRLVFDATASDYFRQSEIDAGARDFSSAVGLTIGKGGIVKTVSWNGPAFRVGFAPGARIEAVNGQAYRPELLDGLLEASKPAPLQLTTTMDGTTAIIVVQPVGPLRYPHLQRIQGTPDRLGALLAPRP</sequence>
<dbReference type="InterPro" id="IPR040756">
    <property type="entry name" value="Peptidase_M61_N"/>
</dbReference>
<gene>
    <name evidence="1" type="ORF">BJI69_11245</name>
</gene>
<dbReference type="SUPFAM" id="SSF50156">
    <property type="entry name" value="PDZ domain-like"/>
    <property type="match status" value="1"/>
</dbReference>
<dbReference type="RefSeq" id="WP_046968550.1">
    <property type="nucleotide sequence ID" value="NZ_CP017480.1"/>
</dbReference>
<dbReference type="Pfam" id="PF17899">
    <property type="entry name" value="Peptidase_M61_N"/>
    <property type="match status" value="1"/>
</dbReference>
<dbReference type="Gene3D" id="2.60.40.3650">
    <property type="match status" value="1"/>
</dbReference>
<dbReference type="Gene3D" id="1.10.390.10">
    <property type="entry name" value="Neutral Protease Domain 2"/>
    <property type="match status" value="1"/>
</dbReference>
<dbReference type="InterPro" id="IPR024191">
    <property type="entry name" value="Peptidase_M61"/>
</dbReference>
<dbReference type="AlphaFoldDB" id="A0A0G9HF66"/>
<proteinExistence type="predicted"/>
<name>A0A0G9HF66_9GAMM</name>
<evidence type="ECO:0000313" key="2">
    <source>
        <dbReference type="Proteomes" id="UP000182987"/>
    </source>
</evidence>
<protein>
    <submittedName>
        <fullName evidence="1">Uncharacterized protein</fullName>
    </submittedName>
</protein>
<dbReference type="PIRSF" id="PIRSF016493">
    <property type="entry name" value="Glycyl_aminpptds"/>
    <property type="match status" value="1"/>
</dbReference>
<dbReference type="Pfam" id="PF05299">
    <property type="entry name" value="Peptidase_M61"/>
    <property type="match status" value="1"/>
</dbReference>
<dbReference type="Proteomes" id="UP000182987">
    <property type="component" value="Chromosome"/>
</dbReference>
<organism evidence="1 2">
    <name type="scientific">Luteibacter rhizovicinus DSM 16549</name>
    <dbReference type="NCBI Taxonomy" id="1440763"/>
    <lineage>
        <taxon>Bacteria</taxon>
        <taxon>Pseudomonadati</taxon>
        <taxon>Pseudomonadota</taxon>
        <taxon>Gammaproteobacteria</taxon>
        <taxon>Lysobacterales</taxon>
        <taxon>Rhodanobacteraceae</taxon>
        <taxon>Luteibacter</taxon>
    </lineage>
</organism>
<dbReference type="InterPro" id="IPR036034">
    <property type="entry name" value="PDZ_sf"/>
</dbReference>
<dbReference type="InterPro" id="IPR007963">
    <property type="entry name" value="Peptidase_M61_catalytic"/>
</dbReference>
<evidence type="ECO:0000313" key="1">
    <source>
        <dbReference type="EMBL" id="APG04417.1"/>
    </source>
</evidence>
<dbReference type="InterPro" id="IPR027268">
    <property type="entry name" value="Peptidase_M4/M1_CTD_sf"/>
</dbReference>
<dbReference type="STRING" id="1440763.BJI69_11245"/>